<sequence length="255" mass="29120">MPPARKISRVWSFFTRQSDGNAICHVCGRSLSHKSTTTNLAKHLHRKHPTVFNSDEDPREGLKEFITLDGAETFQEEEDTQDAPIKEPTDTEWTPPKKFQRKSAPQILQKKVKPEIFTANNVEYLIYPSHEPTRPNRLSAPPVQKSGPSDAKTDEDEFSIFARFLAQRVRTLKDPYWQSCAINEINTALHKVEMRRYEPPKAFVGSDFATQTDSQEQALSIRSFNAVTSGVSQEQMRTDVVEEIVTSHEVVENFE</sequence>
<feature type="domain" description="BED-type" evidence="6">
    <location>
        <begin position="5"/>
        <end position="55"/>
    </location>
</feature>
<keyword evidence="1" id="KW-0479">Metal-binding</keyword>
<evidence type="ECO:0000259" key="6">
    <source>
        <dbReference type="PROSITE" id="PS50808"/>
    </source>
</evidence>
<proteinExistence type="predicted"/>
<dbReference type="Proteomes" id="UP001307889">
    <property type="component" value="Chromosome 14"/>
</dbReference>
<evidence type="ECO:0000256" key="3">
    <source>
        <dbReference type="ARBA" id="ARBA00022833"/>
    </source>
</evidence>
<dbReference type="SMART" id="SM00614">
    <property type="entry name" value="ZnF_BED"/>
    <property type="match status" value="1"/>
</dbReference>
<keyword evidence="8" id="KW-1185">Reference proteome</keyword>
<dbReference type="InterPro" id="IPR003656">
    <property type="entry name" value="Znf_BED"/>
</dbReference>
<dbReference type="SUPFAM" id="SSF57667">
    <property type="entry name" value="beta-beta-alpha zinc fingers"/>
    <property type="match status" value="1"/>
</dbReference>
<dbReference type="PROSITE" id="PS50808">
    <property type="entry name" value="ZF_BED"/>
    <property type="match status" value="1"/>
</dbReference>
<feature type="region of interest" description="Disordered" evidence="5">
    <location>
        <begin position="130"/>
        <end position="152"/>
    </location>
</feature>
<accession>A0ABN7BE95</accession>
<dbReference type="Pfam" id="PF02892">
    <property type="entry name" value="zf-BED"/>
    <property type="match status" value="1"/>
</dbReference>
<evidence type="ECO:0000256" key="1">
    <source>
        <dbReference type="ARBA" id="ARBA00022723"/>
    </source>
</evidence>
<dbReference type="InterPro" id="IPR036236">
    <property type="entry name" value="Znf_C2H2_sf"/>
</dbReference>
<evidence type="ECO:0000313" key="8">
    <source>
        <dbReference type="Proteomes" id="UP001307889"/>
    </source>
</evidence>
<organism evidence="7 8">
    <name type="scientific">Nesidiocoris tenuis</name>
    <dbReference type="NCBI Taxonomy" id="355587"/>
    <lineage>
        <taxon>Eukaryota</taxon>
        <taxon>Metazoa</taxon>
        <taxon>Ecdysozoa</taxon>
        <taxon>Arthropoda</taxon>
        <taxon>Hexapoda</taxon>
        <taxon>Insecta</taxon>
        <taxon>Pterygota</taxon>
        <taxon>Neoptera</taxon>
        <taxon>Paraneoptera</taxon>
        <taxon>Hemiptera</taxon>
        <taxon>Heteroptera</taxon>
        <taxon>Panheteroptera</taxon>
        <taxon>Cimicomorpha</taxon>
        <taxon>Miridae</taxon>
        <taxon>Dicyphina</taxon>
        <taxon>Nesidiocoris</taxon>
    </lineage>
</organism>
<protein>
    <submittedName>
        <fullName evidence="7">ZnF_BED</fullName>
    </submittedName>
</protein>
<keyword evidence="2 4" id="KW-0863">Zinc-finger</keyword>
<keyword evidence="3" id="KW-0862">Zinc</keyword>
<feature type="region of interest" description="Disordered" evidence="5">
    <location>
        <begin position="74"/>
        <end position="105"/>
    </location>
</feature>
<name>A0ABN7BE95_9HEMI</name>
<evidence type="ECO:0000256" key="2">
    <source>
        <dbReference type="ARBA" id="ARBA00022771"/>
    </source>
</evidence>
<dbReference type="EMBL" id="AP028922">
    <property type="protein sequence ID" value="BET02594.1"/>
    <property type="molecule type" value="Genomic_DNA"/>
</dbReference>
<evidence type="ECO:0000313" key="7">
    <source>
        <dbReference type="EMBL" id="BET02594.1"/>
    </source>
</evidence>
<reference evidence="7 8" key="1">
    <citation type="submission" date="2023-09" db="EMBL/GenBank/DDBJ databases">
        <title>Nesidiocoris tenuis whole genome shotgun sequence.</title>
        <authorList>
            <person name="Shibata T."/>
            <person name="Shimoda M."/>
            <person name="Kobayashi T."/>
            <person name="Uehara T."/>
        </authorList>
    </citation>
    <scope>NUCLEOTIDE SEQUENCE [LARGE SCALE GENOMIC DNA]</scope>
    <source>
        <strain evidence="7 8">Japan</strain>
    </source>
</reference>
<evidence type="ECO:0000256" key="5">
    <source>
        <dbReference type="SAM" id="MobiDB-lite"/>
    </source>
</evidence>
<evidence type="ECO:0000256" key="4">
    <source>
        <dbReference type="PROSITE-ProRule" id="PRU00027"/>
    </source>
</evidence>
<gene>
    <name evidence="7" type="ORF">NTJ_15412</name>
</gene>